<dbReference type="SUPFAM" id="SSF50978">
    <property type="entry name" value="WD40 repeat-like"/>
    <property type="match status" value="1"/>
</dbReference>
<dbReference type="InterPro" id="IPR015943">
    <property type="entry name" value="WD40/YVTN_repeat-like_dom_sf"/>
</dbReference>
<evidence type="ECO:0000256" key="2">
    <source>
        <dbReference type="ARBA" id="ARBA00022737"/>
    </source>
</evidence>
<dbReference type="InterPro" id="IPR019775">
    <property type="entry name" value="WD40_repeat_CS"/>
</dbReference>
<evidence type="ECO:0000313" key="6">
    <source>
        <dbReference type="EMBL" id="GMH77798.1"/>
    </source>
</evidence>
<gene>
    <name evidence="6" type="ORF">TrLO_g3162</name>
</gene>
<keyword evidence="4" id="KW-0175">Coiled coil</keyword>
<dbReference type="PANTHER" id="PTHR19848">
    <property type="entry name" value="WD40 REPEAT PROTEIN"/>
    <property type="match status" value="1"/>
</dbReference>
<feature type="compositionally biased region" description="Low complexity" evidence="5">
    <location>
        <begin position="374"/>
        <end position="386"/>
    </location>
</feature>
<dbReference type="PANTHER" id="PTHR19848:SF8">
    <property type="entry name" value="F-BOX AND WD REPEAT DOMAIN CONTAINING 7"/>
    <property type="match status" value="1"/>
</dbReference>
<dbReference type="InterPro" id="IPR036322">
    <property type="entry name" value="WD40_repeat_dom_sf"/>
</dbReference>
<feature type="repeat" description="WD" evidence="3">
    <location>
        <begin position="329"/>
        <end position="369"/>
    </location>
</feature>
<protein>
    <submittedName>
        <fullName evidence="6">Uncharacterized protein</fullName>
    </submittedName>
</protein>
<feature type="region of interest" description="Disordered" evidence="5">
    <location>
        <begin position="370"/>
        <end position="389"/>
    </location>
</feature>
<dbReference type="InterPro" id="IPR001680">
    <property type="entry name" value="WD40_rpt"/>
</dbReference>
<feature type="region of interest" description="Disordered" evidence="5">
    <location>
        <begin position="40"/>
        <end position="84"/>
    </location>
</feature>
<dbReference type="PROSITE" id="PS50082">
    <property type="entry name" value="WD_REPEATS_2"/>
    <property type="match status" value="3"/>
</dbReference>
<dbReference type="EMBL" id="BRXW01000838">
    <property type="protein sequence ID" value="GMH77798.1"/>
    <property type="molecule type" value="Genomic_DNA"/>
</dbReference>
<evidence type="ECO:0000256" key="4">
    <source>
        <dbReference type="SAM" id="Coils"/>
    </source>
</evidence>
<dbReference type="CDD" id="cd00200">
    <property type="entry name" value="WD40"/>
    <property type="match status" value="1"/>
</dbReference>
<keyword evidence="7" id="KW-1185">Reference proteome</keyword>
<accession>A0A9W7AZE6</accession>
<dbReference type="Proteomes" id="UP001165122">
    <property type="component" value="Unassembled WGS sequence"/>
</dbReference>
<keyword evidence="2" id="KW-0677">Repeat</keyword>
<evidence type="ECO:0000256" key="3">
    <source>
        <dbReference type="PROSITE-ProRule" id="PRU00221"/>
    </source>
</evidence>
<dbReference type="Gene3D" id="2.130.10.10">
    <property type="entry name" value="YVTN repeat-like/Quinoprotein amine dehydrogenase"/>
    <property type="match status" value="2"/>
</dbReference>
<sequence>MSTRPPPFDVISSLTMRNSIETYSFKPIYNTHRRLLKEQQQLSLSQSLSASTSNSSSPTPPFNPSPQKSRRNLNQSSYWSDDSEATRLGTELASLRKALDETTELLSKSQRSNMLSSSKITELQGEIIKEKAALKTSSSEITTLQTLNQKLNSELTTSKSSEDQLINRMISEKQNMIEQVQETTDLCDALKGELEMVKQLLEDARAEIKNLKSQKGEESNDLLRPSMESGDNCFLGCSTIIPKKVNVIFRPHASEVMDLKTSGGSYLTAGSDSYLKLIRGGNVVSTFGGVGVGIQPICCCDISSNIICSGGVDKVVRCWEEGGRGLGNMQGHGGKIVGVRVLEGKKVVSVAGDRRIKVWDLGRRGSMVSTNKHPSSFTSLSSPQTSGDTCSTGHSDGGLRIWDLKSNTLAADIPGIHNGSVTDVKYHPEESSLVFCLGRDNLIKVVDLRMCEILHTLSHPDFRIGCNWTSFGVSPDGVNVACGSVNGDMFVWDVREEKMVKKLKGHREQVVCVVWGGGEGQVVSGDKGGSVIVWH</sequence>
<feature type="coiled-coil region" evidence="4">
    <location>
        <begin position="173"/>
        <end position="221"/>
    </location>
</feature>
<feature type="repeat" description="WD" evidence="3">
    <location>
        <begin position="370"/>
        <end position="412"/>
    </location>
</feature>
<dbReference type="PROSITE" id="PS00678">
    <property type="entry name" value="WD_REPEATS_1"/>
    <property type="match status" value="2"/>
</dbReference>
<comment type="caution">
    <text evidence="6">The sequence shown here is derived from an EMBL/GenBank/DDBJ whole genome shotgun (WGS) entry which is preliminary data.</text>
</comment>
<organism evidence="6 7">
    <name type="scientific">Triparma laevis f. longispina</name>
    <dbReference type="NCBI Taxonomy" id="1714387"/>
    <lineage>
        <taxon>Eukaryota</taxon>
        <taxon>Sar</taxon>
        <taxon>Stramenopiles</taxon>
        <taxon>Ochrophyta</taxon>
        <taxon>Bolidophyceae</taxon>
        <taxon>Parmales</taxon>
        <taxon>Triparmaceae</taxon>
        <taxon>Triparma</taxon>
    </lineage>
</organism>
<name>A0A9W7AZE6_9STRA</name>
<feature type="compositionally biased region" description="Low complexity" evidence="5">
    <location>
        <begin position="40"/>
        <end position="57"/>
    </location>
</feature>
<dbReference type="AlphaFoldDB" id="A0A9W7AZE6"/>
<dbReference type="OrthoDB" id="538223at2759"/>
<feature type="repeat" description="WD" evidence="3">
    <location>
        <begin position="503"/>
        <end position="535"/>
    </location>
</feature>
<evidence type="ECO:0000256" key="1">
    <source>
        <dbReference type="ARBA" id="ARBA00022574"/>
    </source>
</evidence>
<reference evidence="7" key="1">
    <citation type="journal article" date="2023" name="Commun. Biol.">
        <title>Genome analysis of Parmales, the sister group of diatoms, reveals the evolutionary specialization of diatoms from phago-mixotrophs to photoautotrophs.</title>
        <authorList>
            <person name="Ban H."/>
            <person name="Sato S."/>
            <person name="Yoshikawa S."/>
            <person name="Yamada K."/>
            <person name="Nakamura Y."/>
            <person name="Ichinomiya M."/>
            <person name="Sato N."/>
            <person name="Blanc-Mathieu R."/>
            <person name="Endo H."/>
            <person name="Kuwata A."/>
            <person name="Ogata H."/>
        </authorList>
    </citation>
    <scope>NUCLEOTIDE SEQUENCE [LARGE SCALE GENOMIC DNA]</scope>
    <source>
        <strain evidence="7">NIES 3700</strain>
    </source>
</reference>
<dbReference type="Pfam" id="PF00400">
    <property type="entry name" value="WD40"/>
    <property type="match status" value="2"/>
</dbReference>
<evidence type="ECO:0000256" key="5">
    <source>
        <dbReference type="SAM" id="MobiDB-lite"/>
    </source>
</evidence>
<keyword evidence="1 3" id="KW-0853">WD repeat</keyword>
<dbReference type="SMART" id="SM00320">
    <property type="entry name" value="WD40"/>
    <property type="match status" value="7"/>
</dbReference>
<proteinExistence type="predicted"/>
<dbReference type="PROSITE" id="PS50294">
    <property type="entry name" value="WD_REPEATS_REGION"/>
    <property type="match status" value="1"/>
</dbReference>
<evidence type="ECO:0000313" key="7">
    <source>
        <dbReference type="Proteomes" id="UP001165122"/>
    </source>
</evidence>